<proteinExistence type="predicted"/>
<sequence>MVLGMLSLWASVKYLTVATLLSTQACAVSAL</sequence>
<dbReference type="AlphaFoldDB" id="A0A0E9PB50"/>
<reference evidence="1" key="1">
    <citation type="submission" date="2014-11" db="EMBL/GenBank/DDBJ databases">
        <authorList>
            <person name="Amaro Gonzalez C."/>
        </authorList>
    </citation>
    <scope>NUCLEOTIDE SEQUENCE</scope>
</reference>
<accession>A0A0E9PB50</accession>
<protein>
    <submittedName>
        <fullName evidence="1">Uncharacterized protein</fullName>
    </submittedName>
</protein>
<evidence type="ECO:0000313" key="1">
    <source>
        <dbReference type="EMBL" id="JAH01886.1"/>
    </source>
</evidence>
<name>A0A0E9PB50_ANGAN</name>
<organism evidence="1">
    <name type="scientific">Anguilla anguilla</name>
    <name type="common">European freshwater eel</name>
    <name type="synonym">Muraena anguilla</name>
    <dbReference type="NCBI Taxonomy" id="7936"/>
    <lineage>
        <taxon>Eukaryota</taxon>
        <taxon>Metazoa</taxon>
        <taxon>Chordata</taxon>
        <taxon>Craniata</taxon>
        <taxon>Vertebrata</taxon>
        <taxon>Euteleostomi</taxon>
        <taxon>Actinopterygii</taxon>
        <taxon>Neopterygii</taxon>
        <taxon>Teleostei</taxon>
        <taxon>Anguilliformes</taxon>
        <taxon>Anguillidae</taxon>
        <taxon>Anguilla</taxon>
    </lineage>
</organism>
<dbReference type="EMBL" id="GBXM01106691">
    <property type="protein sequence ID" value="JAH01886.1"/>
    <property type="molecule type" value="Transcribed_RNA"/>
</dbReference>
<reference evidence="1" key="2">
    <citation type="journal article" date="2015" name="Fish Shellfish Immunol.">
        <title>Early steps in the European eel (Anguilla anguilla)-Vibrio vulnificus interaction in the gills: Role of the RtxA13 toxin.</title>
        <authorList>
            <person name="Callol A."/>
            <person name="Pajuelo D."/>
            <person name="Ebbesson L."/>
            <person name="Teles M."/>
            <person name="MacKenzie S."/>
            <person name="Amaro C."/>
        </authorList>
    </citation>
    <scope>NUCLEOTIDE SEQUENCE</scope>
</reference>